<feature type="region of interest" description="Disordered" evidence="1">
    <location>
        <begin position="38"/>
        <end position="74"/>
    </location>
</feature>
<evidence type="ECO:0000313" key="2">
    <source>
        <dbReference type="EMBL" id="CAK9138806.1"/>
    </source>
</evidence>
<evidence type="ECO:0000256" key="1">
    <source>
        <dbReference type="SAM" id="MobiDB-lite"/>
    </source>
</evidence>
<dbReference type="EMBL" id="CAUOFW020000917">
    <property type="protein sequence ID" value="CAK9138806.1"/>
    <property type="molecule type" value="Genomic_DNA"/>
</dbReference>
<evidence type="ECO:0000313" key="3">
    <source>
        <dbReference type="Proteomes" id="UP001642360"/>
    </source>
</evidence>
<sequence>MPRDDDEGVISNDEAYQQNESCIVDGIVQVEVHELGPLNRDDVDSNRINTSDVDNEGVDDANSEESDGQDDTLDDYCTDEEENMFCYATTSDVLQFCYTAEMGLMIVVGVLMPGCCCGLEMFAARLQ</sequence>
<accession>A0ABC8R308</accession>
<feature type="compositionally biased region" description="Acidic residues" evidence="1">
    <location>
        <begin position="53"/>
        <end position="74"/>
    </location>
</feature>
<keyword evidence="3" id="KW-1185">Reference proteome</keyword>
<name>A0ABC8R308_9AQUA</name>
<comment type="caution">
    <text evidence="2">The sequence shown here is derived from an EMBL/GenBank/DDBJ whole genome shotgun (WGS) entry which is preliminary data.</text>
</comment>
<gene>
    <name evidence="2" type="ORF">ILEXP_LOCUS6162</name>
</gene>
<organism evidence="2 3">
    <name type="scientific">Ilex paraguariensis</name>
    <name type="common">yerba mate</name>
    <dbReference type="NCBI Taxonomy" id="185542"/>
    <lineage>
        <taxon>Eukaryota</taxon>
        <taxon>Viridiplantae</taxon>
        <taxon>Streptophyta</taxon>
        <taxon>Embryophyta</taxon>
        <taxon>Tracheophyta</taxon>
        <taxon>Spermatophyta</taxon>
        <taxon>Magnoliopsida</taxon>
        <taxon>eudicotyledons</taxon>
        <taxon>Gunneridae</taxon>
        <taxon>Pentapetalae</taxon>
        <taxon>asterids</taxon>
        <taxon>campanulids</taxon>
        <taxon>Aquifoliales</taxon>
        <taxon>Aquifoliaceae</taxon>
        <taxon>Ilex</taxon>
    </lineage>
</organism>
<dbReference type="Proteomes" id="UP001642360">
    <property type="component" value="Unassembled WGS sequence"/>
</dbReference>
<dbReference type="AlphaFoldDB" id="A0ABC8R308"/>
<proteinExistence type="predicted"/>
<reference evidence="2 3" key="1">
    <citation type="submission" date="2024-02" db="EMBL/GenBank/DDBJ databases">
        <authorList>
            <person name="Vignale AGUSTIN F."/>
            <person name="Sosa J E."/>
            <person name="Modenutti C."/>
        </authorList>
    </citation>
    <scope>NUCLEOTIDE SEQUENCE [LARGE SCALE GENOMIC DNA]</scope>
</reference>
<protein>
    <submittedName>
        <fullName evidence="2">Uncharacterized protein</fullName>
    </submittedName>
</protein>